<feature type="region of interest" description="Disordered" evidence="16">
    <location>
        <begin position="245"/>
        <end position="264"/>
    </location>
</feature>
<dbReference type="GO" id="GO:0046872">
    <property type="term" value="F:metal ion binding"/>
    <property type="evidence" value="ECO:0007669"/>
    <property type="project" value="UniProtKB-UniRule"/>
</dbReference>
<dbReference type="PROSITE" id="PS00138">
    <property type="entry name" value="SUBTILASE_SER"/>
    <property type="match status" value="1"/>
</dbReference>
<dbReference type="CDD" id="cd11377">
    <property type="entry name" value="Pro-peptidase_S53"/>
    <property type="match status" value="1"/>
</dbReference>
<keyword evidence="8" id="KW-0732">Signal</keyword>
<evidence type="ECO:0000256" key="15">
    <source>
        <dbReference type="PROSITE-ProRule" id="PRU01032"/>
    </source>
</evidence>
<keyword evidence="10 15" id="KW-0720">Serine protease</keyword>
<evidence type="ECO:0000256" key="2">
    <source>
        <dbReference type="ARBA" id="ARBA00002451"/>
    </source>
</evidence>
<keyword evidence="19" id="KW-1185">Reference proteome</keyword>
<evidence type="ECO:0000256" key="8">
    <source>
        <dbReference type="ARBA" id="ARBA00022729"/>
    </source>
</evidence>
<feature type="binding site" evidence="15">
    <location>
        <position position="582"/>
    </location>
    <ligand>
        <name>Ca(2+)</name>
        <dbReference type="ChEBI" id="CHEBI:29108"/>
    </ligand>
</feature>
<dbReference type="FunFam" id="3.40.50.200:FF:000015">
    <property type="entry name" value="Tripeptidyl peptidase A"/>
    <property type="match status" value="1"/>
</dbReference>
<feature type="domain" description="Peptidase S53" evidence="17">
    <location>
        <begin position="268"/>
        <end position="620"/>
    </location>
</feature>
<keyword evidence="5" id="KW-0964">Secreted</keyword>
<dbReference type="GO" id="GO:0006508">
    <property type="term" value="P:proteolysis"/>
    <property type="evidence" value="ECO:0007669"/>
    <property type="project" value="UniProtKB-KW"/>
</dbReference>
<evidence type="ECO:0000256" key="3">
    <source>
        <dbReference type="ARBA" id="ARBA00004239"/>
    </source>
</evidence>
<evidence type="ECO:0000256" key="9">
    <source>
        <dbReference type="ARBA" id="ARBA00022801"/>
    </source>
</evidence>
<organism evidence="18 19">
    <name type="scientific">Lactarius akahatsu</name>
    <dbReference type="NCBI Taxonomy" id="416441"/>
    <lineage>
        <taxon>Eukaryota</taxon>
        <taxon>Fungi</taxon>
        <taxon>Dikarya</taxon>
        <taxon>Basidiomycota</taxon>
        <taxon>Agaricomycotina</taxon>
        <taxon>Agaricomycetes</taxon>
        <taxon>Russulales</taxon>
        <taxon>Russulaceae</taxon>
        <taxon>Lactarius</taxon>
    </lineage>
</organism>
<comment type="caution">
    <text evidence="18">The sequence shown here is derived from an EMBL/GenBank/DDBJ whole genome shotgun (WGS) entry which is preliminary data.</text>
</comment>
<evidence type="ECO:0000256" key="16">
    <source>
        <dbReference type="SAM" id="MobiDB-lite"/>
    </source>
</evidence>
<evidence type="ECO:0000256" key="4">
    <source>
        <dbReference type="ARBA" id="ARBA00012462"/>
    </source>
</evidence>
<comment type="subcellular location">
    <subcellularLocation>
        <location evidence="3">Secreted</location>
        <location evidence="3">Extracellular space</location>
    </subcellularLocation>
</comment>
<dbReference type="SUPFAM" id="SSF52743">
    <property type="entry name" value="Subtilisin-like"/>
    <property type="match status" value="1"/>
</dbReference>
<feature type="active site" description="Charge relay system" evidence="15">
    <location>
        <position position="341"/>
    </location>
</feature>
<dbReference type="PANTHER" id="PTHR14218:SF15">
    <property type="entry name" value="TRIPEPTIDYL-PEPTIDASE 1"/>
    <property type="match status" value="1"/>
</dbReference>
<dbReference type="PANTHER" id="PTHR14218">
    <property type="entry name" value="PROTEASE S8 TRIPEPTIDYL PEPTIDASE I CLN2"/>
    <property type="match status" value="1"/>
</dbReference>
<dbReference type="GO" id="GO:0008240">
    <property type="term" value="F:tripeptidyl-peptidase activity"/>
    <property type="evidence" value="ECO:0007669"/>
    <property type="project" value="UniProtKB-EC"/>
</dbReference>
<keyword evidence="13" id="KW-0865">Zymogen</keyword>
<dbReference type="EC" id="3.4.14.10" evidence="4"/>
<evidence type="ECO:0000256" key="12">
    <source>
        <dbReference type="ARBA" id="ARBA00023026"/>
    </source>
</evidence>
<evidence type="ECO:0000256" key="1">
    <source>
        <dbReference type="ARBA" id="ARBA00001910"/>
    </source>
</evidence>
<dbReference type="Pfam" id="PF09286">
    <property type="entry name" value="Pro-kuma_activ"/>
    <property type="match status" value="1"/>
</dbReference>
<dbReference type="Proteomes" id="UP001201163">
    <property type="component" value="Unassembled WGS sequence"/>
</dbReference>
<proteinExistence type="predicted"/>
<evidence type="ECO:0000256" key="5">
    <source>
        <dbReference type="ARBA" id="ARBA00022525"/>
    </source>
</evidence>
<feature type="binding site" evidence="15">
    <location>
        <position position="602"/>
    </location>
    <ligand>
        <name>Ca(2+)</name>
        <dbReference type="ChEBI" id="CHEBI:29108"/>
    </ligand>
</feature>
<keyword evidence="11 15" id="KW-0106">Calcium</keyword>
<accession>A0AAD4QDQ7</accession>
<evidence type="ECO:0000256" key="14">
    <source>
        <dbReference type="ARBA" id="ARBA00023180"/>
    </source>
</evidence>
<reference evidence="18" key="1">
    <citation type="submission" date="2022-01" db="EMBL/GenBank/DDBJ databases">
        <title>Comparative genomics reveals a dynamic genome evolution in the ectomycorrhizal milk-cap (Lactarius) mushrooms.</title>
        <authorList>
            <consortium name="DOE Joint Genome Institute"/>
            <person name="Lebreton A."/>
            <person name="Tang N."/>
            <person name="Kuo A."/>
            <person name="LaButti K."/>
            <person name="Drula E."/>
            <person name="Barry K."/>
            <person name="Clum A."/>
            <person name="Lipzen A."/>
            <person name="Mousain D."/>
            <person name="Ng V."/>
            <person name="Wang R."/>
            <person name="Wang X."/>
            <person name="Dai Y."/>
            <person name="Henrissat B."/>
            <person name="Grigoriev I.V."/>
            <person name="Guerin-Laguette A."/>
            <person name="Yu F."/>
            <person name="Martin F.M."/>
        </authorList>
    </citation>
    <scope>NUCLEOTIDE SEQUENCE</scope>
    <source>
        <strain evidence="18">QP</strain>
    </source>
</reference>
<evidence type="ECO:0000313" key="18">
    <source>
        <dbReference type="EMBL" id="KAH8991287.1"/>
    </source>
</evidence>
<dbReference type="AlphaFoldDB" id="A0AAD4QDQ7"/>
<feature type="binding site" evidence="15">
    <location>
        <position position="581"/>
    </location>
    <ligand>
        <name>Ca(2+)</name>
        <dbReference type="ChEBI" id="CHEBI:29108"/>
    </ligand>
</feature>
<comment type="function">
    <text evidence="2">Secreted tripeptidyl-peptidase which degrades proteins at acidic pHs and is involved in virulence.</text>
</comment>
<dbReference type="InterPro" id="IPR050819">
    <property type="entry name" value="Tripeptidyl-peptidase_I"/>
</dbReference>
<dbReference type="SMART" id="SM00944">
    <property type="entry name" value="Pro-kuma_activ"/>
    <property type="match status" value="1"/>
</dbReference>
<dbReference type="SUPFAM" id="SSF54897">
    <property type="entry name" value="Protease propeptides/inhibitors"/>
    <property type="match status" value="1"/>
</dbReference>
<dbReference type="CDD" id="cd04056">
    <property type="entry name" value="Peptidases_S53"/>
    <property type="match status" value="1"/>
</dbReference>
<evidence type="ECO:0000259" key="17">
    <source>
        <dbReference type="PROSITE" id="PS51695"/>
    </source>
</evidence>
<comment type="catalytic activity">
    <reaction evidence="1">
        <text>Release of an N-terminal tripeptide from a polypeptide.</text>
        <dbReference type="EC" id="3.4.14.10"/>
    </reaction>
</comment>
<evidence type="ECO:0000256" key="7">
    <source>
        <dbReference type="ARBA" id="ARBA00022723"/>
    </source>
</evidence>
<keyword evidence="6 15" id="KW-0645">Protease</keyword>
<evidence type="ECO:0000256" key="13">
    <source>
        <dbReference type="ARBA" id="ARBA00023145"/>
    </source>
</evidence>
<keyword evidence="9 15" id="KW-0378">Hydrolase</keyword>
<sequence>MRPQVQGLSNSRAFTESHNSMRYRWIYLPFLLSAVPLDGLAKSRWEDMRSKHSWKTIPKNWESLGLPPADTMINLYIALKPCRENALIDALNEISDPRHPRHVFYNMPSLRMYLRVPFLRYRYGAHLSKEKVADLVAPHPDTVQLVHSWLEHHRVLSSSISVTHGGSFLTVTGVSISQANDLLGASYQLYTHTKTNETIVRTLGYSLPVVLHGHVQTVAPTTYLSSQLMPWQTQNKRSRVAAIGLGKSPPAEPVTMPPSRRGDVDDADVTPAFLRWLYSTFSYVPSATDRNMVGVTGLTGSPSPLDLTSYMRKYRSDGIDATYVVALVNGGEYDPNNPGGEANADLQLSEGMTYPTAHIFYSIKASPNGDVYLAWLDAVLTQVYVPQTITTSYGNYEKLHPMEYAMQVCHLFAQLGVRGTSVLFASGDDGVGKGDCKADDGTVQFTPFFPATCPYVTAVGGTTSSDPEVGASLSGGGFSEYFVRPGYQQQAVSTFLDNLGQQYSGLYNPSGRGIPDIAAQAVTIPFFYRGQETIGRGTSCSTPIVAGIISLLNDYQLSQGKPPLGFLNPWFYGGGLNGFNDIVSGSNPGCNTDGFSAIAGWDPVTGLGTPDFEQLYTYLI</sequence>
<dbReference type="InterPro" id="IPR023828">
    <property type="entry name" value="Peptidase_S8_Ser-AS"/>
</dbReference>
<keyword evidence="7 15" id="KW-0479">Metal-binding</keyword>
<protein>
    <recommendedName>
        <fullName evidence="4">tripeptidyl-peptidase II</fullName>
        <ecNumber evidence="4">3.4.14.10</ecNumber>
    </recommendedName>
</protein>
<evidence type="ECO:0000256" key="6">
    <source>
        <dbReference type="ARBA" id="ARBA00022670"/>
    </source>
</evidence>
<dbReference type="InterPro" id="IPR036852">
    <property type="entry name" value="Peptidase_S8/S53_dom_sf"/>
</dbReference>
<dbReference type="EMBL" id="JAKELL010000027">
    <property type="protein sequence ID" value="KAH8991287.1"/>
    <property type="molecule type" value="Genomic_DNA"/>
</dbReference>
<feature type="active site" description="Charge relay system" evidence="15">
    <location>
        <position position="345"/>
    </location>
</feature>
<dbReference type="Gene3D" id="3.40.50.200">
    <property type="entry name" value="Peptidase S8/S53 domain"/>
    <property type="match status" value="1"/>
</dbReference>
<evidence type="ECO:0000313" key="19">
    <source>
        <dbReference type="Proteomes" id="UP001201163"/>
    </source>
</evidence>
<gene>
    <name evidence="18" type="ORF">EDB92DRAFT_1946097</name>
</gene>
<dbReference type="GO" id="GO:0005576">
    <property type="term" value="C:extracellular region"/>
    <property type="evidence" value="ECO:0007669"/>
    <property type="project" value="UniProtKB-SubCell"/>
</dbReference>
<dbReference type="InterPro" id="IPR030400">
    <property type="entry name" value="Sedolisin_dom"/>
</dbReference>
<dbReference type="InterPro" id="IPR015366">
    <property type="entry name" value="S53_propep"/>
</dbReference>
<feature type="active site" description="Charge relay system" evidence="15">
    <location>
        <position position="539"/>
    </location>
</feature>
<dbReference type="PROSITE" id="PS51695">
    <property type="entry name" value="SEDOLISIN"/>
    <property type="match status" value="1"/>
</dbReference>
<keyword evidence="12" id="KW-0843">Virulence</keyword>
<dbReference type="GO" id="GO:0004252">
    <property type="term" value="F:serine-type endopeptidase activity"/>
    <property type="evidence" value="ECO:0007669"/>
    <property type="project" value="UniProtKB-UniRule"/>
</dbReference>
<evidence type="ECO:0000256" key="10">
    <source>
        <dbReference type="ARBA" id="ARBA00022825"/>
    </source>
</evidence>
<comment type="cofactor">
    <cofactor evidence="15">
        <name>Ca(2+)</name>
        <dbReference type="ChEBI" id="CHEBI:29108"/>
    </cofactor>
    <text evidence="15">Binds 1 Ca(2+) ion per subunit.</text>
</comment>
<name>A0AAD4QDQ7_9AGAM</name>
<keyword evidence="14" id="KW-0325">Glycoprotein</keyword>
<feature type="binding site" evidence="15">
    <location>
        <position position="600"/>
    </location>
    <ligand>
        <name>Ca(2+)</name>
        <dbReference type="ChEBI" id="CHEBI:29108"/>
    </ligand>
</feature>
<evidence type="ECO:0000256" key="11">
    <source>
        <dbReference type="ARBA" id="ARBA00022837"/>
    </source>
</evidence>